<protein>
    <submittedName>
        <fullName evidence="2">Uncharacterized protein</fullName>
    </submittedName>
</protein>
<keyword evidence="3" id="KW-1185">Reference proteome</keyword>
<dbReference type="RefSeq" id="WP_268043253.1">
    <property type="nucleotide sequence ID" value="NZ_CP104064.1"/>
</dbReference>
<evidence type="ECO:0000313" key="3">
    <source>
        <dbReference type="Proteomes" id="UP001164803"/>
    </source>
</evidence>
<gene>
    <name evidence="2" type="ORF">NZD86_17060</name>
</gene>
<accession>A0ABY6Z1V4</accession>
<keyword evidence="1" id="KW-0812">Transmembrane</keyword>
<evidence type="ECO:0000313" key="2">
    <source>
        <dbReference type="EMBL" id="WAH35960.1"/>
    </source>
</evidence>
<feature type="transmembrane region" description="Helical" evidence="1">
    <location>
        <begin position="72"/>
        <end position="95"/>
    </location>
</feature>
<keyword evidence="1" id="KW-1133">Transmembrane helix</keyword>
<sequence length="141" mass="16765">MGRWMGKVFFTQLICFVIFQLITAWLWHVVRYTWGFGLVLFIIEGILLPIGISWFMFWKTISTHIPQSRKRIVYWSLSVLYLISFMVGEYVYMIFSGYQSVYRDWGGGVTQLEAVGEWIIASLVLRQAMRYFELDSYRKNS</sequence>
<organism evidence="2 3">
    <name type="scientific">Alicyclobacillus dauci</name>
    <dbReference type="NCBI Taxonomy" id="1475485"/>
    <lineage>
        <taxon>Bacteria</taxon>
        <taxon>Bacillati</taxon>
        <taxon>Bacillota</taxon>
        <taxon>Bacilli</taxon>
        <taxon>Bacillales</taxon>
        <taxon>Alicyclobacillaceae</taxon>
        <taxon>Alicyclobacillus</taxon>
    </lineage>
</organism>
<feature type="transmembrane region" description="Helical" evidence="1">
    <location>
        <begin position="34"/>
        <end position="60"/>
    </location>
</feature>
<dbReference type="Proteomes" id="UP001164803">
    <property type="component" value="Chromosome"/>
</dbReference>
<proteinExistence type="predicted"/>
<keyword evidence="1" id="KW-0472">Membrane</keyword>
<reference evidence="2" key="1">
    <citation type="submission" date="2022-08" db="EMBL/GenBank/DDBJ databases">
        <title>Alicyclobacillus dauci DSM2870, complete genome.</title>
        <authorList>
            <person name="Wang Q."/>
            <person name="Cai R."/>
            <person name="Wang Z."/>
        </authorList>
    </citation>
    <scope>NUCLEOTIDE SEQUENCE</scope>
    <source>
        <strain evidence="2">DSM 28700</strain>
    </source>
</reference>
<dbReference type="EMBL" id="CP104064">
    <property type="protein sequence ID" value="WAH35960.1"/>
    <property type="molecule type" value="Genomic_DNA"/>
</dbReference>
<name>A0ABY6Z1V4_9BACL</name>
<evidence type="ECO:0000256" key="1">
    <source>
        <dbReference type="SAM" id="Phobius"/>
    </source>
</evidence>